<proteinExistence type="predicted"/>
<evidence type="ECO:0000256" key="1">
    <source>
        <dbReference type="SAM" id="Phobius"/>
    </source>
</evidence>
<protein>
    <submittedName>
        <fullName evidence="2">Uncharacterized protein</fullName>
    </submittedName>
</protein>
<evidence type="ECO:0000313" key="3">
    <source>
        <dbReference type="Proteomes" id="UP000766698"/>
    </source>
</evidence>
<keyword evidence="1" id="KW-0472">Membrane</keyword>
<accession>A0ABR6EI31</accession>
<keyword evidence="1" id="KW-1133">Transmembrane helix</keyword>
<dbReference type="Proteomes" id="UP000766698">
    <property type="component" value="Unassembled WGS sequence"/>
</dbReference>
<feature type="transmembrane region" description="Helical" evidence="1">
    <location>
        <begin position="89"/>
        <end position="110"/>
    </location>
</feature>
<feature type="non-terminal residue" evidence="2">
    <location>
        <position position="1"/>
    </location>
</feature>
<comment type="caution">
    <text evidence="2">The sequence shown here is derived from an EMBL/GenBank/DDBJ whole genome shotgun (WGS) entry which is preliminary data.</text>
</comment>
<dbReference type="EMBL" id="WMLF01000197">
    <property type="protein sequence ID" value="MBB1244813.1"/>
    <property type="molecule type" value="Genomic_DNA"/>
</dbReference>
<keyword evidence="1" id="KW-0812">Transmembrane</keyword>
<organism evidence="2 3">
    <name type="scientific">Streptomyces durbertensis</name>
    <dbReference type="NCBI Taxonomy" id="2448886"/>
    <lineage>
        <taxon>Bacteria</taxon>
        <taxon>Bacillati</taxon>
        <taxon>Actinomycetota</taxon>
        <taxon>Actinomycetes</taxon>
        <taxon>Kitasatosporales</taxon>
        <taxon>Streptomycetaceae</taxon>
        <taxon>Streptomyces</taxon>
    </lineage>
</organism>
<gene>
    <name evidence="2" type="ORF">GL263_14735</name>
</gene>
<reference evidence="3" key="1">
    <citation type="journal article" date="2020" name="Syst. Appl. Microbiol.">
        <title>Streptomyces alkaliterrae sp. nov., isolated from an alkaline soil, and emended descriptions of Streptomyces alkaliphilus, Streptomyces calidiresistens and Streptomyces durbertensis.</title>
        <authorList>
            <person name="Swiecimska M."/>
            <person name="Golinska P."/>
            <person name="Nouioui I."/>
            <person name="Wypij M."/>
            <person name="Rai M."/>
            <person name="Sangal V."/>
            <person name="Goodfellow M."/>
        </authorList>
    </citation>
    <scope>NUCLEOTIDE SEQUENCE [LARGE SCALE GENOMIC DNA]</scope>
    <source>
        <strain evidence="3">DSM 104538</strain>
    </source>
</reference>
<feature type="transmembrane region" description="Helical" evidence="1">
    <location>
        <begin position="61"/>
        <end position="83"/>
    </location>
</feature>
<name>A0ABR6EI31_9ACTN</name>
<sequence length="148" mass="15160">IRDRPAPAYGQHVVPLPQGTVVYPATAGLDGVVVVPGPAGQSVAYYTPPPAPAPQPLVSPLLAKAALVAFILGVGGVGIYFLISALAALLQALVTLGLVVLAGLGGFILLKMLSSGPGRDGTNLHVQARGRARVQVHTGRGHNRGRRR</sequence>
<keyword evidence="3" id="KW-1185">Reference proteome</keyword>
<evidence type="ECO:0000313" key="2">
    <source>
        <dbReference type="EMBL" id="MBB1244813.1"/>
    </source>
</evidence>